<accession>A0ABV6BHV0</accession>
<dbReference type="PANTHER" id="PTHR43033:SF1">
    <property type="entry name" value="TRNA(ILE)-LYSIDINE SYNTHASE-RELATED"/>
    <property type="match status" value="1"/>
</dbReference>
<dbReference type="Gene3D" id="1.20.59.20">
    <property type="match status" value="1"/>
</dbReference>
<dbReference type="NCBIfam" id="TIGR02433">
    <property type="entry name" value="lysidine_TilS_C"/>
    <property type="match status" value="1"/>
</dbReference>
<evidence type="ECO:0000256" key="2">
    <source>
        <dbReference type="ARBA" id="ARBA00022490"/>
    </source>
</evidence>
<comment type="subcellular location">
    <subcellularLocation>
        <location evidence="1 8">Cytoplasm</location>
    </subcellularLocation>
</comment>
<reference evidence="10 11" key="1">
    <citation type="submission" date="2024-09" db="EMBL/GenBank/DDBJ databases">
        <authorList>
            <person name="Sun Q."/>
            <person name="Mori K."/>
        </authorList>
    </citation>
    <scope>NUCLEOTIDE SEQUENCE [LARGE SCALE GENOMIC DNA]</scope>
    <source>
        <strain evidence="10 11">KCTC 23315</strain>
    </source>
</reference>
<keyword evidence="6 8" id="KW-0067">ATP-binding</keyword>
<feature type="binding site" evidence="8">
    <location>
        <begin position="35"/>
        <end position="40"/>
    </location>
    <ligand>
        <name>ATP</name>
        <dbReference type="ChEBI" id="CHEBI:30616"/>
    </ligand>
</feature>
<dbReference type="Gene3D" id="3.40.50.620">
    <property type="entry name" value="HUPs"/>
    <property type="match status" value="1"/>
</dbReference>
<evidence type="ECO:0000259" key="9">
    <source>
        <dbReference type="SMART" id="SM00977"/>
    </source>
</evidence>
<evidence type="ECO:0000256" key="4">
    <source>
        <dbReference type="ARBA" id="ARBA00022694"/>
    </source>
</evidence>
<feature type="domain" description="Lysidine-tRNA(Ile) synthetase C-terminal" evidence="9">
    <location>
        <begin position="379"/>
        <end position="450"/>
    </location>
</feature>
<comment type="domain">
    <text evidence="8">The N-terminal region contains the highly conserved SGGXDS motif, predicted to be a P-loop motif involved in ATP binding.</text>
</comment>
<dbReference type="InterPro" id="IPR012094">
    <property type="entry name" value="tRNA_Ile_lys_synt"/>
</dbReference>
<evidence type="ECO:0000256" key="3">
    <source>
        <dbReference type="ARBA" id="ARBA00022598"/>
    </source>
</evidence>
<evidence type="ECO:0000256" key="8">
    <source>
        <dbReference type="HAMAP-Rule" id="MF_01161"/>
    </source>
</evidence>
<dbReference type="Pfam" id="PF11734">
    <property type="entry name" value="TilS_C"/>
    <property type="match status" value="1"/>
</dbReference>
<dbReference type="Pfam" id="PF09179">
    <property type="entry name" value="TilS"/>
    <property type="match status" value="1"/>
</dbReference>
<dbReference type="SMART" id="SM00977">
    <property type="entry name" value="TilS_C"/>
    <property type="match status" value="1"/>
</dbReference>
<dbReference type="CDD" id="cd01992">
    <property type="entry name" value="TilS_N"/>
    <property type="match status" value="1"/>
</dbReference>
<dbReference type="InterPro" id="IPR012795">
    <property type="entry name" value="tRNA_Ile_lys_synt_N"/>
</dbReference>
<sequence length="454" mass="51086">MLISPEADNLCQNLQQAVLTALVASNKPNVLLALSGGLDSMVLLHLLASLRHKAGFSLKVAHVHHGLQAQADDWAAFCQAQANALQLDFQLCRVQLAEPERNIEQQARTLRYQALAELLTPDTVLMTAHHADDQLETMLLALKRGSGLQGLAAIAAQKPFAGTQLLRPLLAFSRSELEQYAKAQQLAFVTDPSNQDDSFDRNFLRQHVLPLLQQRFPAISQTTARSCQLLQQSLEYQQQQLASELTRVLRHDQLDLTRLAQLANPVRDLLLRHFLSRFDLTPSAEQTREFVQCFLLAETDAQPQLQWGDWQLRRFDGLLYLLDQKAQLQATAQPADEAQLAPQQPLLWQHWQFLWNSDAKAPDATWSSLPLAVPLADQLRLTTGQLNRRFTPAGYAHSKALKDWCKHWKVPPWRRGSMPFIIAGQQNTVVAVPDFASHCEAAQALSWLHFKAEV</sequence>
<dbReference type="EC" id="6.3.4.19" evidence="8"/>
<evidence type="ECO:0000256" key="7">
    <source>
        <dbReference type="ARBA" id="ARBA00048539"/>
    </source>
</evidence>
<dbReference type="SUPFAM" id="SSF52402">
    <property type="entry name" value="Adenine nucleotide alpha hydrolases-like"/>
    <property type="match status" value="1"/>
</dbReference>
<evidence type="ECO:0000256" key="6">
    <source>
        <dbReference type="ARBA" id="ARBA00022840"/>
    </source>
</evidence>
<dbReference type="InterPro" id="IPR012796">
    <property type="entry name" value="Lysidine-tRNA-synth_C"/>
</dbReference>
<gene>
    <name evidence="8 10" type="primary">tilS</name>
    <name evidence="10" type="ORF">ACFFJP_19180</name>
</gene>
<dbReference type="EMBL" id="JBHLXP010000005">
    <property type="protein sequence ID" value="MFC0050419.1"/>
    <property type="molecule type" value="Genomic_DNA"/>
</dbReference>
<dbReference type="NCBIfam" id="TIGR02432">
    <property type="entry name" value="lysidine_TilS_N"/>
    <property type="match status" value="1"/>
</dbReference>
<protein>
    <recommendedName>
        <fullName evidence="8">tRNA(Ile)-lysidine synthase</fullName>
        <ecNumber evidence="8">6.3.4.19</ecNumber>
    </recommendedName>
    <alternativeName>
        <fullName evidence="8">tRNA(Ile)-2-lysyl-cytidine synthase</fullName>
    </alternativeName>
    <alternativeName>
        <fullName evidence="8">tRNA(Ile)-lysidine synthetase</fullName>
    </alternativeName>
</protein>
<organism evidence="10 11">
    <name type="scientific">Rheinheimera tilapiae</name>
    <dbReference type="NCBI Taxonomy" id="875043"/>
    <lineage>
        <taxon>Bacteria</taxon>
        <taxon>Pseudomonadati</taxon>
        <taxon>Pseudomonadota</taxon>
        <taxon>Gammaproteobacteria</taxon>
        <taxon>Chromatiales</taxon>
        <taxon>Chromatiaceae</taxon>
        <taxon>Rheinheimera</taxon>
    </lineage>
</organism>
<dbReference type="RefSeq" id="WP_377248158.1">
    <property type="nucleotide sequence ID" value="NZ_JBHLXP010000005.1"/>
</dbReference>
<keyword evidence="3 8" id="KW-0436">Ligase</keyword>
<dbReference type="PANTHER" id="PTHR43033">
    <property type="entry name" value="TRNA(ILE)-LYSIDINE SYNTHASE-RELATED"/>
    <property type="match status" value="1"/>
</dbReference>
<dbReference type="SUPFAM" id="SSF82829">
    <property type="entry name" value="MesJ substrate recognition domain-like"/>
    <property type="match status" value="1"/>
</dbReference>
<dbReference type="InterPro" id="IPR011063">
    <property type="entry name" value="TilS/TtcA_N"/>
</dbReference>
<evidence type="ECO:0000313" key="11">
    <source>
        <dbReference type="Proteomes" id="UP001589813"/>
    </source>
</evidence>
<dbReference type="InterPro" id="IPR015262">
    <property type="entry name" value="tRNA_Ile_lys_synt_subst-bd"/>
</dbReference>
<dbReference type="InterPro" id="IPR014729">
    <property type="entry name" value="Rossmann-like_a/b/a_fold"/>
</dbReference>
<keyword evidence="2 8" id="KW-0963">Cytoplasm</keyword>
<dbReference type="GO" id="GO:0032267">
    <property type="term" value="F:tRNA(Ile)-lysidine synthase activity"/>
    <property type="evidence" value="ECO:0007669"/>
    <property type="project" value="UniProtKB-EC"/>
</dbReference>
<keyword evidence="4 8" id="KW-0819">tRNA processing</keyword>
<dbReference type="Proteomes" id="UP001589813">
    <property type="component" value="Unassembled WGS sequence"/>
</dbReference>
<dbReference type="Pfam" id="PF01171">
    <property type="entry name" value="ATP_bind_3"/>
    <property type="match status" value="1"/>
</dbReference>
<proteinExistence type="inferred from homology"/>
<comment type="similarity">
    <text evidence="8">Belongs to the tRNA(Ile)-lysidine synthase family.</text>
</comment>
<dbReference type="HAMAP" id="MF_01161">
    <property type="entry name" value="tRNA_Ile_lys_synt"/>
    <property type="match status" value="1"/>
</dbReference>
<dbReference type="SUPFAM" id="SSF56037">
    <property type="entry name" value="PheT/TilS domain"/>
    <property type="match status" value="1"/>
</dbReference>
<evidence type="ECO:0000256" key="5">
    <source>
        <dbReference type="ARBA" id="ARBA00022741"/>
    </source>
</evidence>
<comment type="function">
    <text evidence="8">Ligates lysine onto the cytidine present at position 34 of the AUA codon-specific tRNA(Ile) that contains the anticodon CAU, in an ATP-dependent manner. Cytidine is converted to lysidine, thus changing the amino acid specificity of the tRNA from methionine to isoleucine.</text>
</comment>
<comment type="catalytic activity">
    <reaction evidence="7 8">
        <text>cytidine(34) in tRNA(Ile2) + L-lysine + ATP = lysidine(34) in tRNA(Ile2) + AMP + diphosphate + H(+)</text>
        <dbReference type="Rhea" id="RHEA:43744"/>
        <dbReference type="Rhea" id="RHEA-COMP:10625"/>
        <dbReference type="Rhea" id="RHEA-COMP:10670"/>
        <dbReference type="ChEBI" id="CHEBI:15378"/>
        <dbReference type="ChEBI" id="CHEBI:30616"/>
        <dbReference type="ChEBI" id="CHEBI:32551"/>
        <dbReference type="ChEBI" id="CHEBI:33019"/>
        <dbReference type="ChEBI" id="CHEBI:82748"/>
        <dbReference type="ChEBI" id="CHEBI:83665"/>
        <dbReference type="ChEBI" id="CHEBI:456215"/>
        <dbReference type="EC" id="6.3.4.19"/>
    </reaction>
</comment>
<keyword evidence="11" id="KW-1185">Reference proteome</keyword>
<evidence type="ECO:0000313" key="10">
    <source>
        <dbReference type="EMBL" id="MFC0050419.1"/>
    </source>
</evidence>
<evidence type="ECO:0000256" key="1">
    <source>
        <dbReference type="ARBA" id="ARBA00004496"/>
    </source>
</evidence>
<comment type="caution">
    <text evidence="10">The sequence shown here is derived from an EMBL/GenBank/DDBJ whole genome shotgun (WGS) entry which is preliminary data.</text>
</comment>
<name>A0ABV6BHV0_9GAMM</name>
<keyword evidence="5 8" id="KW-0547">Nucleotide-binding</keyword>